<proteinExistence type="inferred from homology"/>
<dbReference type="Gene3D" id="3.40.50.720">
    <property type="entry name" value="NAD(P)-binding Rossmann-like Domain"/>
    <property type="match status" value="1"/>
</dbReference>
<dbReference type="GeneID" id="92208916"/>
<dbReference type="EMBL" id="OZ022408">
    <property type="protein sequence ID" value="CAK9439620.1"/>
    <property type="molecule type" value="Genomic_DNA"/>
</dbReference>
<dbReference type="InterPro" id="IPR002347">
    <property type="entry name" value="SDR_fam"/>
</dbReference>
<gene>
    <name evidence="4" type="ORF">LODBEIA_P37200</name>
</gene>
<evidence type="ECO:0000313" key="4">
    <source>
        <dbReference type="EMBL" id="CAK9439620.1"/>
    </source>
</evidence>
<organism evidence="4 5">
    <name type="scientific">Lodderomyces beijingensis</name>
    <dbReference type="NCBI Taxonomy" id="1775926"/>
    <lineage>
        <taxon>Eukaryota</taxon>
        <taxon>Fungi</taxon>
        <taxon>Dikarya</taxon>
        <taxon>Ascomycota</taxon>
        <taxon>Saccharomycotina</taxon>
        <taxon>Pichiomycetes</taxon>
        <taxon>Debaryomycetaceae</taxon>
        <taxon>Candida/Lodderomyces clade</taxon>
        <taxon>Lodderomyces</taxon>
    </lineage>
</organism>
<dbReference type="InterPro" id="IPR036291">
    <property type="entry name" value="NAD(P)-bd_dom_sf"/>
</dbReference>
<evidence type="ECO:0000256" key="3">
    <source>
        <dbReference type="ARBA" id="ARBA00023002"/>
    </source>
</evidence>
<dbReference type="PANTHER" id="PTHR24320">
    <property type="entry name" value="RETINOL DEHYDROGENASE"/>
    <property type="match status" value="1"/>
</dbReference>
<keyword evidence="3" id="KW-0560">Oxidoreductase</keyword>
<evidence type="ECO:0000313" key="5">
    <source>
        <dbReference type="Proteomes" id="UP001497383"/>
    </source>
</evidence>
<reference evidence="4 5" key="1">
    <citation type="submission" date="2024-03" db="EMBL/GenBank/DDBJ databases">
        <authorList>
            <person name="Brejova B."/>
        </authorList>
    </citation>
    <scope>NUCLEOTIDE SEQUENCE [LARGE SCALE GENOMIC DNA]</scope>
    <source>
        <strain evidence="4 5">CBS 14171</strain>
    </source>
</reference>
<comment type="similarity">
    <text evidence="1">Belongs to the short-chain dehydrogenases/reductases (SDR) family.</text>
</comment>
<evidence type="ECO:0000256" key="2">
    <source>
        <dbReference type="ARBA" id="ARBA00022857"/>
    </source>
</evidence>
<evidence type="ECO:0000256" key="1">
    <source>
        <dbReference type="ARBA" id="ARBA00006484"/>
    </source>
</evidence>
<evidence type="ECO:0008006" key="6">
    <source>
        <dbReference type="Google" id="ProtNLM"/>
    </source>
</evidence>
<dbReference type="SUPFAM" id="SSF51735">
    <property type="entry name" value="NAD(P)-binding Rossmann-fold domains"/>
    <property type="match status" value="1"/>
</dbReference>
<keyword evidence="5" id="KW-1185">Reference proteome</keyword>
<dbReference type="PANTHER" id="PTHR24320:SF236">
    <property type="entry name" value="SHORT-CHAIN DEHYDROGENASE-RELATED"/>
    <property type="match status" value="1"/>
</dbReference>
<name>A0ABP0ZRG2_9ASCO</name>
<sequence>MLKKTNSYIYQTAFPMPATTKPEIPWKSWQNWKEILQGLYPGKPTFTEVELQQVLSLDDNNHERVMIITGGNSGIGLELIKKITKATNKIRIYVFARNRDSTLRAIENLPQVHYVHLDLADISTVKPAVAQFLTMETRLDIIIHNAGTMHPRQGHFTEQNHEIHLGVNCIGSHLLQHHLNRTIIETSRSHRNCRIIWVSSTSHFWAPRHGLYFPDPNFSFTTPPSALTLYSQSKAINIIQSRLWNMMNHEGGGGGNEEEEEEEERVVCVALCPGYLKTGLSRNLTSVENFFGDMITHDAAWGAYTSLYAAFSPEVDKSGAYVISFGKLGRSRGDFDVDGDGNLENMVRVWRYLDDQIAEYK</sequence>
<dbReference type="RefSeq" id="XP_066830658.1">
    <property type="nucleotide sequence ID" value="XM_066973862.1"/>
</dbReference>
<protein>
    <recommendedName>
        <fullName evidence="6">Short-chain dehydrogenase</fullName>
    </recommendedName>
</protein>
<dbReference type="Proteomes" id="UP001497383">
    <property type="component" value="Chromosome 4"/>
</dbReference>
<keyword evidence="2" id="KW-0521">NADP</keyword>
<dbReference type="Pfam" id="PF00106">
    <property type="entry name" value="adh_short"/>
    <property type="match status" value="1"/>
</dbReference>
<accession>A0ABP0ZRG2</accession>
<dbReference type="PRINTS" id="PR00081">
    <property type="entry name" value="GDHRDH"/>
</dbReference>